<evidence type="ECO:0000259" key="1">
    <source>
        <dbReference type="Pfam" id="PF14383"/>
    </source>
</evidence>
<protein>
    <recommendedName>
        <fullName evidence="1">DUF3741 domain-containing protein</fullName>
    </recommendedName>
</protein>
<evidence type="ECO:0000313" key="3">
    <source>
        <dbReference type="Proteomes" id="UP001157006"/>
    </source>
</evidence>
<dbReference type="PANTHER" id="PTHR35499:SF4">
    <property type="entry name" value="ALC-INTERACTING PROTEIN 1"/>
    <property type="match status" value="1"/>
</dbReference>
<dbReference type="Proteomes" id="UP001157006">
    <property type="component" value="Chromosome 2"/>
</dbReference>
<proteinExistence type="predicted"/>
<sequence length="373" mass="42534">MAKQEISKQGCFSSFFKVLLCARNETSPPVYPSENVEEKKYDFFDDSNSITTPSVVARLMGLDSLPKTKRVVRETTLDCVPRSKSVNFVDYLLEFDQSIGNHRRVKTSSSFREVPSQKNYLFVLDIDDKKGNKVQEENVTKLKKKNKEIVRVKKEKNKRVYKIKDEPRKVPSSRYKSKVRDCRKGEVFSSVSPRCNCGYYGYGDVGSSSSSSSVSPLPKSRIKKGFVEPKMRNKVSKNHVSTKKIQTEHSLENLSPISVLDVNDYAFLYGADYSGTNTLASKSKRKSKSLLEVSLDEDVEEKANNNKGYASHTDINREAELYSDLMLKIRSLTEECINKSDSTYKAESFEEICFVFEETIFDTLLFEVLNELV</sequence>
<dbReference type="EMBL" id="OX451737">
    <property type="protein sequence ID" value="CAI8601044.1"/>
    <property type="molecule type" value="Genomic_DNA"/>
</dbReference>
<evidence type="ECO:0000313" key="2">
    <source>
        <dbReference type="EMBL" id="CAI8601044.1"/>
    </source>
</evidence>
<organism evidence="2 3">
    <name type="scientific">Vicia faba</name>
    <name type="common">Broad bean</name>
    <name type="synonym">Faba vulgaris</name>
    <dbReference type="NCBI Taxonomy" id="3906"/>
    <lineage>
        <taxon>Eukaryota</taxon>
        <taxon>Viridiplantae</taxon>
        <taxon>Streptophyta</taxon>
        <taxon>Embryophyta</taxon>
        <taxon>Tracheophyta</taxon>
        <taxon>Spermatophyta</taxon>
        <taxon>Magnoliopsida</taxon>
        <taxon>eudicotyledons</taxon>
        <taxon>Gunneridae</taxon>
        <taxon>Pentapetalae</taxon>
        <taxon>rosids</taxon>
        <taxon>fabids</taxon>
        <taxon>Fabales</taxon>
        <taxon>Fabaceae</taxon>
        <taxon>Papilionoideae</taxon>
        <taxon>50 kb inversion clade</taxon>
        <taxon>NPAAA clade</taxon>
        <taxon>Hologalegina</taxon>
        <taxon>IRL clade</taxon>
        <taxon>Fabeae</taxon>
        <taxon>Vicia</taxon>
    </lineage>
</organism>
<dbReference type="InterPro" id="IPR032795">
    <property type="entry name" value="DUF3741-assoc"/>
</dbReference>
<accession>A0AAV0ZVK6</accession>
<reference evidence="2 3" key="1">
    <citation type="submission" date="2023-01" db="EMBL/GenBank/DDBJ databases">
        <authorList>
            <person name="Kreplak J."/>
        </authorList>
    </citation>
    <scope>NUCLEOTIDE SEQUENCE [LARGE SCALE GENOMIC DNA]</scope>
</reference>
<dbReference type="AlphaFoldDB" id="A0AAV0ZVK6"/>
<feature type="domain" description="DUF3741" evidence="1">
    <location>
        <begin position="45"/>
        <end position="70"/>
    </location>
</feature>
<gene>
    <name evidence="2" type="ORF">VFH_II253360</name>
</gene>
<keyword evidence="3" id="KW-1185">Reference proteome</keyword>
<dbReference type="PANTHER" id="PTHR35499">
    <property type="entry name" value="OS05G0128300 PROTEIN"/>
    <property type="match status" value="1"/>
</dbReference>
<dbReference type="Pfam" id="PF14383">
    <property type="entry name" value="VARLMGL"/>
    <property type="match status" value="1"/>
</dbReference>
<name>A0AAV0ZVK6_VICFA</name>